<sequence length="134" mass="14632">MHSVRKDHEACMQVHQEKLMLAGGIGVPREEGGGNAPVISAEESANSFQEYLQCSKQVVLKKCGSETANFTERFLDRMASPLMELHCEGHDVGSDKCEGFRNLSEGFSSASHLSLSLLSIFAPLLLSRILFSST</sequence>
<keyword evidence="2" id="KW-1185">Reference proteome</keyword>
<evidence type="ECO:0000313" key="1">
    <source>
        <dbReference type="EMBL" id="KAG8234623.1"/>
    </source>
</evidence>
<organism evidence="1 2">
    <name type="scientific">Ladona fulva</name>
    <name type="common">Scarce chaser dragonfly</name>
    <name type="synonym">Libellula fulva</name>
    <dbReference type="NCBI Taxonomy" id="123851"/>
    <lineage>
        <taxon>Eukaryota</taxon>
        <taxon>Metazoa</taxon>
        <taxon>Ecdysozoa</taxon>
        <taxon>Arthropoda</taxon>
        <taxon>Hexapoda</taxon>
        <taxon>Insecta</taxon>
        <taxon>Pterygota</taxon>
        <taxon>Palaeoptera</taxon>
        <taxon>Odonata</taxon>
        <taxon>Epiprocta</taxon>
        <taxon>Anisoptera</taxon>
        <taxon>Libelluloidea</taxon>
        <taxon>Libellulidae</taxon>
        <taxon>Ladona</taxon>
    </lineage>
</organism>
<dbReference type="OrthoDB" id="10051804at2759"/>
<comment type="caution">
    <text evidence="1">The sequence shown here is derived from an EMBL/GenBank/DDBJ whole genome shotgun (WGS) entry which is preliminary data.</text>
</comment>
<gene>
    <name evidence="1" type="ORF">J437_LFUL014529</name>
</gene>
<reference evidence="1" key="1">
    <citation type="submission" date="2013-04" db="EMBL/GenBank/DDBJ databases">
        <authorList>
            <person name="Qu J."/>
            <person name="Murali S.C."/>
            <person name="Bandaranaike D."/>
            <person name="Bellair M."/>
            <person name="Blankenburg K."/>
            <person name="Chao H."/>
            <person name="Dinh H."/>
            <person name="Doddapaneni H."/>
            <person name="Downs B."/>
            <person name="Dugan-Rocha S."/>
            <person name="Elkadiri S."/>
            <person name="Gnanaolivu R.D."/>
            <person name="Hernandez B."/>
            <person name="Javaid M."/>
            <person name="Jayaseelan J.C."/>
            <person name="Lee S."/>
            <person name="Li M."/>
            <person name="Ming W."/>
            <person name="Munidasa M."/>
            <person name="Muniz J."/>
            <person name="Nguyen L."/>
            <person name="Ongeri F."/>
            <person name="Osuji N."/>
            <person name="Pu L.-L."/>
            <person name="Puazo M."/>
            <person name="Qu C."/>
            <person name="Quiroz J."/>
            <person name="Raj R."/>
            <person name="Weissenberger G."/>
            <person name="Xin Y."/>
            <person name="Zou X."/>
            <person name="Han Y."/>
            <person name="Richards S."/>
            <person name="Worley K."/>
            <person name="Muzny D."/>
            <person name="Gibbs R."/>
        </authorList>
    </citation>
    <scope>NUCLEOTIDE SEQUENCE</scope>
    <source>
        <strain evidence="1">Sampled in the wild</strain>
    </source>
</reference>
<accession>A0A8K0KHV6</accession>
<dbReference type="Proteomes" id="UP000792457">
    <property type="component" value="Unassembled WGS sequence"/>
</dbReference>
<protein>
    <submittedName>
        <fullName evidence="1">Uncharacterized protein</fullName>
    </submittedName>
</protein>
<dbReference type="PANTHER" id="PTHR33964">
    <property type="entry name" value="RE45066P-RELATED"/>
    <property type="match status" value="1"/>
</dbReference>
<dbReference type="PANTHER" id="PTHR33964:SF1">
    <property type="entry name" value="RE45066P"/>
    <property type="match status" value="1"/>
</dbReference>
<name>A0A8K0KHV6_LADFU</name>
<evidence type="ECO:0000313" key="2">
    <source>
        <dbReference type="Proteomes" id="UP000792457"/>
    </source>
</evidence>
<proteinExistence type="predicted"/>
<reference evidence="1" key="2">
    <citation type="submission" date="2017-10" db="EMBL/GenBank/DDBJ databases">
        <title>Ladona fulva Genome sequencing and assembly.</title>
        <authorList>
            <person name="Murali S."/>
            <person name="Richards S."/>
            <person name="Bandaranaike D."/>
            <person name="Bellair M."/>
            <person name="Blankenburg K."/>
            <person name="Chao H."/>
            <person name="Dinh H."/>
            <person name="Doddapaneni H."/>
            <person name="Dugan-Rocha S."/>
            <person name="Elkadiri S."/>
            <person name="Gnanaolivu R."/>
            <person name="Hernandez B."/>
            <person name="Skinner E."/>
            <person name="Javaid M."/>
            <person name="Lee S."/>
            <person name="Li M."/>
            <person name="Ming W."/>
            <person name="Munidasa M."/>
            <person name="Muniz J."/>
            <person name="Nguyen L."/>
            <person name="Hughes D."/>
            <person name="Osuji N."/>
            <person name="Pu L.-L."/>
            <person name="Puazo M."/>
            <person name="Qu C."/>
            <person name="Quiroz J."/>
            <person name="Raj R."/>
            <person name="Weissenberger G."/>
            <person name="Xin Y."/>
            <person name="Zou X."/>
            <person name="Han Y."/>
            <person name="Worley K."/>
            <person name="Muzny D."/>
            <person name="Gibbs R."/>
        </authorList>
    </citation>
    <scope>NUCLEOTIDE SEQUENCE</scope>
    <source>
        <strain evidence="1">Sampled in the wild</strain>
    </source>
</reference>
<dbReference type="EMBL" id="KZ308833">
    <property type="protein sequence ID" value="KAG8234623.1"/>
    <property type="molecule type" value="Genomic_DNA"/>
</dbReference>
<dbReference type="AlphaFoldDB" id="A0A8K0KHV6"/>